<keyword evidence="2" id="KW-1185">Reference proteome</keyword>
<dbReference type="KEGG" id="cinf:CINF_0812"/>
<evidence type="ECO:0000313" key="2">
    <source>
        <dbReference type="Proteomes" id="UP000509414"/>
    </source>
</evidence>
<organism evidence="1 2">
    <name type="scientific">Candidatus Campylobacter infans</name>
    <dbReference type="NCBI Taxonomy" id="2561898"/>
    <lineage>
        <taxon>Bacteria</taxon>
        <taxon>Pseudomonadati</taxon>
        <taxon>Campylobacterota</taxon>
        <taxon>Epsilonproteobacteria</taxon>
        <taxon>Campylobacterales</taxon>
        <taxon>Campylobacteraceae</taxon>
        <taxon>Campylobacter</taxon>
    </lineage>
</organism>
<name>A0A7H9CGR0_9BACT</name>
<protein>
    <submittedName>
        <fullName evidence="1">Uncharacterized protein</fullName>
    </submittedName>
</protein>
<evidence type="ECO:0000313" key="1">
    <source>
        <dbReference type="EMBL" id="QLI05327.1"/>
    </source>
</evidence>
<gene>
    <name evidence="1" type="ORF">CINF_0812</name>
</gene>
<accession>A0A7H9CGR0</accession>
<proteinExistence type="predicted"/>
<reference evidence="1 2" key="1">
    <citation type="submission" date="2020-02" db="EMBL/GenBank/DDBJ databases">
        <title>Complete genome sequence of the novel Campylobacter species Candidatus Campylobacter infans.</title>
        <authorList>
            <person name="Duim B."/>
            <person name="Zomer A."/>
            <person name="van der Graaf L."/>
            <person name="Wagenaar J."/>
        </authorList>
    </citation>
    <scope>NUCLEOTIDE SEQUENCE [LARGE SCALE GENOMIC DNA]</scope>
    <source>
        <strain evidence="1 2">19S00001</strain>
    </source>
</reference>
<dbReference type="Proteomes" id="UP000509414">
    <property type="component" value="Chromosome"/>
</dbReference>
<dbReference type="EMBL" id="CP049075">
    <property type="protein sequence ID" value="QLI05327.1"/>
    <property type="molecule type" value="Genomic_DNA"/>
</dbReference>
<sequence>MPKSALIKLKFVKIKSEAIKFKAHLIFKCALYLKFQTRKNQKSLNLSALNDEIPPKP</sequence>
<dbReference type="AlphaFoldDB" id="A0A7H9CGR0"/>